<gene>
    <name evidence="1" type="ORF">ABT39_MTgene4607</name>
</gene>
<evidence type="ECO:0000313" key="1">
    <source>
        <dbReference type="EMBL" id="KUM48592.1"/>
    </source>
</evidence>
<reference evidence="1" key="1">
    <citation type="journal article" date="2015" name="Genome Biol. Evol.">
        <title>Organellar Genomes of White Spruce (Picea glauca): Assembly and Annotation.</title>
        <authorList>
            <person name="Jackman S.D."/>
            <person name="Warren R.L."/>
            <person name="Gibb E.A."/>
            <person name="Vandervalk B.P."/>
            <person name="Mohamadi H."/>
            <person name="Chu J."/>
            <person name="Raymond A."/>
            <person name="Pleasance S."/>
            <person name="Coope R."/>
            <person name="Wildung M.R."/>
            <person name="Ritland C.E."/>
            <person name="Bousquet J."/>
            <person name="Jones S.J."/>
            <person name="Bohlmann J."/>
            <person name="Birol I."/>
        </authorList>
    </citation>
    <scope>NUCLEOTIDE SEQUENCE [LARGE SCALE GENOMIC DNA]</scope>
    <source>
        <tissue evidence="1">Flushing bud</tissue>
    </source>
</reference>
<dbReference type="EMBL" id="LKAM01000005">
    <property type="protein sequence ID" value="KUM48592.1"/>
    <property type="molecule type" value="Genomic_DNA"/>
</dbReference>
<dbReference type="AlphaFoldDB" id="A0A117NHL9"/>
<accession>A0A117NHL9</accession>
<organism evidence="1">
    <name type="scientific">Picea glauca</name>
    <name type="common">White spruce</name>
    <name type="synonym">Pinus glauca</name>
    <dbReference type="NCBI Taxonomy" id="3330"/>
    <lineage>
        <taxon>Eukaryota</taxon>
        <taxon>Viridiplantae</taxon>
        <taxon>Streptophyta</taxon>
        <taxon>Embryophyta</taxon>
        <taxon>Tracheophyta</taxon>
        <taxon>Spermatophyta</taxon>
        <taxon>Pinopsida</taxon>
        <taxon>Pinidae</taxon>
        <taxon>Conifers I</taxon>
        <taxon>Pinales</taxon>
        <taxon>Pinaceae</taxon>
        <taxon>Picea</taxon>
    </lineage>
</organism>
<sequence>MDIPRTPRNTRCVVIKCAFHKLFGMYQPDQPHNHQIAARVPNGLRLRSSPPHQLMLPPLALVEGTGHPQFNHKFSY</sequence>
<proteinExistence type="predicted"/>
<protein>
    <submittedName>
        <fullName evidence="1">Uncharacterized protein</fullName>
    </submittedName>
</protein>
<comment type="caution">
    <text evidence="1">The sequence shown here is derived from an EMBL/GenBank/DDBJ whole genome shotgun (WGS) entry which is preliminary data.</text>
</comment>
<keyword evidence="1" id="KW-0496">Mitochondrion</keyword>
<geneLocation type="mitochondrion" evidence="1"/>
<name>A0A117NHL9_PICGL</name>